<dbReference type="EMBL" id="FXTO01000002">
    <property type="protein sequence ID" value="SMO43686.1"/>
    <property type="molecule type" value="Genomic_DNA"/>
</dbReference>
<proteinExistence type="predicted"/>
<keyword evidence="3" id="KW-1185">Reference proteome</keyword>
<organism evidence="2 3">
    <name type="scientific">Thalassovita litoralis</name>
    <dbReference type="NCBI Taxonomy" id="1010611"/>
    <lineage>
        <taxon>Bacteria</taxon>
        <taxon>Pseudomonadati</taxon>
        <taxon>Pseudomonadota</taxon>
        <taxon>Alphaproteobacteria</taxon>
        <taxon>Rhodobacterales</taxon>
        <taxon>Roseobacteraceae</taxon>
        <taxon>Thalassovita</taxon>
    </lineage>
</organism>
<evidence type="ECO:0000256" key="1">
    <source>
        <dbReference type="SAM" id="MobiDB-lite"/>
    </source>
</evidence>
<dbReference type="Proteomes" id="UP000316030">
    <property type="component" value="Unassembled WGS sequence"/>
</dbReference>
<dbReference type="OrthoDB" id="7652348at2"/>
<gene>
    <name evidence="2" type="ORF">SAMN06265173_102243</name>
</gene>
<feature type="region of interest" description="Disordered" evidence="1">
    <location>
        <begin position="1"/>
        <end position="22"/>
    </location>
</feature>
<evidence type="ECO:0000313" key="2">
    <source>
        <dbReference type="EMBL" id="SMO43686.1"/>
    </source>
</evidence>
<dbReference type="Gene3D" id="2.30.30.830">
    <property type="match status" value="1"/>
</dbReference>
<dbReference type="AlphaFoldDB" id="A0A521B9B2"/>
<sequence>MTNITNDQTTDTNTKTATAATQPEALPLAGLTLLGTILAPKGARALLRQSGRIKQVSTGDRIGGHVVTSIDSGSILLARNGQVQALRVPGS</sequence>
<protein>
    <recommendedName>
        <fullName evidence="4">Type IV pilus biogenesis</fullName>
    </recommendedName>
</protein>
<name>A0A521B9B2_9RHOB</name>
<reference evidence="2 3" key="1">
    <citation type="submission" date="2017-05" db="EMBL/GenBank/DDBJ databases">
        <authorList>
            <person name="Varghese N."/>
            <person name="Submissions S."/>
        </authorList>
    </citation>
    <scope>NUCLEOTIDE SEQUENCE [LARGE SCALE GENOMIC DNA]</scope>
    <source>
        <strain evidence="2 3">DSM 29506</strain>
    </source>
</reference>
<evidence type="ECO:0000313" key="3">
    <source>
        <dbReference type="Proteomes" id="UP000316030"/>
    </source>
</evidence>
<accession>A0A521B9B2</accession>
<dbReference type="RefSeq" id="WP_142492001.1">
    <property type="nucleotide sequence ID" value="NZ_FXTO01000002.1"/>
</dbReference>
<evidence type="ECO:0008006" key="4">
    <source>
        <dbReference type="Google" id="ProtNLM"/>
    </source>
</evidence>